<proteinExistence type="predicted"/>
<feature type="region of interest" description="Disordered" evidence="1">
    <location>
        <begin position="1"/>
        <end position="53"/>
    </location>
</feature>
<sequence>MFTGKFQGSFSQEPNNEDSWSSSYLPDGNDDVGDWGLMDLTSSDDNSLIKKGGFSEYLPDGNDDVGDWGLMDLTSSDDDSLIKKGDFSDDEEDDDFFDDEKTVHDPISANGDERTAHNSILANLDMLLIESNDDRKLMDEFYEKVKNVKEKYRQTESALNRIQYITDKYLEKGIRLNLCYSNCGETVTNLIFEEITVILDNIVRVRSSTTTSKGGGYSYSDADGLSINNLDTIQKIVESLLLKGGKVRRDLFYHDEMQYATEAFMNNENLQFDDHIYIQCQEVKDELKILAYGSVINKSNQIKSVLRICRDNKYFFIEYSHDSAVEPAKITSNPELKFYVLQIGKSIVTVKSVEGKRNYTDILESSIKMTFTTEVGEVNIQLSPSDKNSNKIRVEISDEDRKNFDQLKNKKEIGEDCLLGGYSVYDAIKQGYFEKHKKLCQFSENAEKIVKEDSQNSGNYWVNKIQLSRENSMKKQIFEKSI</sequence>
<feature type="compositionally biased region" description="Polar residues" evidence="1">
    <location>
        <begin position="1"/>
        <end position="24"/>
    </location>
</feature>
<dbReference type="AlphaFoldDB" id="A0A3B0IVF1"/>
<organism evidence="2">
    <name type="scientific">Wolbachia endosymbiont of Aleurodicus dispersus</name>
    <dbReference type="NCBI Taxonomy" id="1288877"/>
    <lineage>
        <taxon>Bacteria</taxon>
        <taxon>Pseudomonadati</taxon>
        <taxon>Pseudomonadota</taxon>
        <taxon>Alphaproteobacteria</taxon>
        <taxon>Rickettsiales</taxon>
        <taxon>Anaplasmataceae</taxon>
        <taxon>Wolbachieae</taxon>
        <taxon>Wolbachia</taxon>
    </lineage>
</organism>
<gene>
    <name evidence="2" type="ORF">WBAD_0180</name>
</gene>
<evidence type="ECO:0000313" key="2">
    <source>
        <dbReference type="EMBL" id="SPP32808.1"/>
    </source>
</evidence>
<name>A0A3B0IVF1_9RICK</name>
<dbReference type="EMBL" id="OUNE01000033">
    <property type="protein sequence ID" value="SPP32808.1"/>
    <property type="molecule type" value="Genomic_DNA"/>
</dbReference>
<protein>
    <submittedName>
        <fullName evidence="2">Uncharacterized protein</fullName>
    </submittedName>
</protein>
<accession>A0A3B0IVF1</accession>
<evidence type="ECO:0000256" key="1">
    <source>
        <dbReference type="SAM" id="MobiDB-lite"/>
    </source>
</evidence>
<reference evidence="2" key="1">
    <citation type="submission" date="2018-04" db="EMBL/GenBank/DDBJ databases">
        <authorList>
            <person name="Go L.Y."/>
            <person name="Mitchell J.A."/>
        </authorList>
    </citation>
    <scope>NUCLEOTIDE SEQUENCE</scope>
    <source>
        <strain evidence="2">WBAD</strain>
    </source>
</reference>